<name>A0A2K2F8R7_9CLOT</name>
<proteinExistence type="predicted"/>
<reference evidence="1 2" key="1">
    <citation type="submission" date="2017-06" db="EMBL/GenBank/DDBJ databases">
        <title>Investigating the central metabolism of Clostridium thermosuccinogenes.</title>
        <authorList>
            <person name="Koendjbiharie J.G."/>
            <person name="van Kranenburg R."/>
        </authorList>
    </citation>
    <scope>NUCLEOTIDE SEQUENCE [LARGE SCALE GENOMIC DNA]</scope>
    <source>
        <strain evidence="1 2">DSM 5806</strain>
    </source>
</reference>
<dbReference type="Proteomes" id="UP000236151">
    <property type="component" value="Unassembled WGS sequence"/>
</dbReference>
<comment type="caution">
    <text evidence="1">The sequence shown here is derived from an EMBL/GenBank/DDBJ whole genome shotgun (WGS) entry which is preliminary data.</text>
</comment>
<evidence type="ECO:0000313" key="2">
    <source>
        <dbReference type="Proteomes" id="UP000236151"/>
    </source>
</evidence>
<protein>
    <recommendedName>
        <fullName evidence="3">DUF1788 domain-containing protein</fullName>
    </recommendedName>
</protein>
<evidence type="ECO:0008006" key="3">
    <source>
        <dbReference type="Google" id="ProtNLM"/>
    </source>
</evidence>
<dbReference type="EMBL" id="NIOJ01000054">
    <property type="protein sequence ID" value="PNT96071.1"/>
    <property type="molecule type" value="Genomic_DNA"/>
</dbReference>
<organism evidence="1 2">
    <name type="scientific">Clostridium thermosuccinogenes</name>
    <dbReference type="NCBI Taxonomy" id="84032"/>
    <lineage>
        <taxon>Bacteria</taxon>
        <taxon>Bacillati</taxon>
        <taxon>Bacillota</taxon>
        <taxon>Clostridia</taxon>
        <taxon>Eubacteriales</taxon>
        <taxon>Clostridiaceae</taxon>
        <taxon>Clostridium</taxon>
    </lineage>
</organism>
<dbReference type="KEGG" id="cthd:CDO33_17545"/>
<accession>A0A2K2F8R7</accession>
<gene>
    <name evidence="1" type="ORF">CDQ84_15875</name>
</gene>
<dbReference type="AlphaFoldDB" id="A0A2K2F8R7"/>
<evidence type="ECO:0000313" key="1">
    <source>
        <dbReference type="EMBL" id="PNT96071.1"/>
    </source>
</evidence>
<dbReference type="Pfam" id="PF08747">
    <property type="entry name" value="BrxB"/>
    <property type="match status" value="1"/>
</dbReference>
<keyword evidence="2" id="KW-1185">Reference proteome</keyword>
<dbReference type="InterPro" id="IPR014858">
    <property type="entry name" value="BrxB"/>
</dbReference>
<sequence>MTMLMEKYNKLIELINNDNLAWVRHSGVPFVICPYKKEEHKDVIYIINKLQQEIESYHIELINMEQLIFDFIEEYETIDGVIELERSKEDIDMVEELGEFLLEKVRYYFISKAKEIGPKGRILVTRVGATAVYFNFIRLLSYLEGRVHIPIVFFYPGSYDSFSVTLLDKYKETALRALII</sequence>